<evidence type="ECO:0000256" key="1">
    <source>
        <dbReference type="SAM" id="Phobius"/>
    </source>
</evidence>
<proteinExistence type="predicted"/>
<keyword evidence="1" id="KW-1133">Transmembrane helix</keyword>
<dbReference type="AlphaFoldDB" id="A0A8J8FDC2"/>
<dbReference type="EMBL" id="WHPF01000002">
    <property type="protein sequence ID" value="NNV54503.1"/>
    <property type="molecule type" value="Genomic_DNA"/>
</dbReference>
<feature type="transmembrane region" description="Helical" evidence="1">
    <location>
        <begin position="110"/>
        <end position="134"/>
    </location>
</feature>
<reference evidence="2" key="1">
    <citation type="submission" date="2019-10" db="EMBL/GenBank/DDBJ databases">
        <title>Draft genome sequence of Panacibacter sp. KCS-6.</title>
        <authorList>
            <person name="Yim K.J."/>
        </authorList>
    </citation>
    <scope>NUCLEOTIDE SEQUENCE</scope>
    <source>
        <strain evidence="2">KCS-6</strain>
    </source>
</reference>
<keyword evidence="3" id="KW-1185">Reference proteome</keyword>
<dbReference type="RefSeq" id="WP_171606421.1">
    <property type="nucleotide sequence ID" value="NZ_WHPF01000002.1"/>
</dbReference>
<evidence type="ECO:0000313" key="3">
    <source>
        <dbReference type="Proteomes" id="UP000598971"/>
    </source>
</evidence>
<feature type="transmembrane region" description="Helical" evidence="1">
    <location>
        <begin position="7"/>
        <end position="28"/>
    </location>
</feature>
<dbReference type="InterPro" id="IPR009339">
    <property type="entry name" value="DUF998"/>
</dbReference>
<evidence type="ECO:0000313" key="2">
    <source>
        <dbReference type="EMBL" id="NNV54503.1"/>
    </source>
</evidence>
<organism evidence="2 3">
    <name type="scientific">Limnovirga soli</name>
    <dbReference type="NCBI Taxonomy" id="2656915"/>
    <lineage>
        <taxon>Bacteria</taxon>
        <taxon>Pseudomonadati</taxon>
        <taxon>Bacteroidota</taxon>
        <taxon>Chitinophagia</taxon>
        <taxon>Chitinophagales</taxon>
        <taxon>Chitinophagaceae</taxon>
        <taxon>Limnovirga</taxon>
    </lineage>
</organism>
<feature type="transmembrane region" description="Helical" evidence="1">
    <location>
        <begin position="48"/>
        <end position="68"/>
    </location>
</feature>
<keyword evidence="1" id="KW-0472">Membrane</keyword>
<gene>
    <name evidence="2" type="ORF">GD597_03455</name>
</gene>
<feature type="transmembrane region" description="Helical" evidence="1">
    <location>
        <begin position="176"/>
        <end position="197"/>
    </location>
</feature>
<comment type="caution">
    <text evidence="2">The sequence shown here is derived from an EMBL/GenBank/DDBJ whole genome shotgun (WGS) entry which is preliminary data.</text>
</comment>
<dbReference type="Proteomes" id="UP000598971">
    <property type="component" value="Unassembled WGS sequence"/>
</dbReference>
<keyword evidence="1" id="KW-0812">Transmembrane</keyword>
<feature type="transmembrane region" description="Helical" evidence="1">
    <location>
        <begin position="146"/>
        <end position="164"/>
    </location>
</feature>
<accession>A0A8J8FDC2</accession>
<sequence length="208" mass="23249">MKYNRAIPLISLCGTILFLAIVIILHVIRPDKNIMSCFVSEYAVGDYSWLMTTAFLSLATGVSLLLLALTRIVKASKTSVITLGIFCVGAFLLAIFPTDIPGNPPTSTGLIHGLSALVALLNLGIAMISWGFDFRGKKKWNSIAKLSWIFGAVSLALFIIFFMSPPSFRGLMQRILLLWNISWIVLVNWKILSLWYYQLPYTPRFGKR</sequence>
<name>A0A8J8FDC2_9BACT</name>
<feature type="transmembrane region" description="Helical" evidence="1">
    <location>
        <begin position="80"/>
        <end position="98"/>
    </location>
</feature>
<protein>
    <submittedName>
        <fullName evidence="2">DUF998 domain-containing protein</fullName>
    </submittedName>
</protein>
<dbReference type="Pfam" id="PF06197">
    <property type="entry name" value="DUF998"/>
    <property type="match status" value="1"/>
</dbReference>